<dbReference type="EMBL" id="VTEV01000008">
    <property type="protein sequence ID" value="TYS64477.1"/>
    <property type="molecule type" value="Genomic_DNA"/>
</dbReference>
<comment type="caution">
    <text evidence="1">The sequence shown here is derived from an EMBL/GenBank/DDBJ whole genome shotgun (WGS) entry which is preliminary data.</text>
</comment>
<dbReference type="RefSeq" id="WP_148989583.1">
    <property type="nucleotide sequence ID" value="NZ_VTEV01000008.1"/>
</dbReference>
<gene>
    <name evidence="1" type="ORF">FZC76_18110</name>
</gene>
<evidence type="ECO:0000313" key="1">
    <source>
        <dbReference type="EMBL" id="TYS64477.1"/>
    </source>
</evidence>
<name>A0A5D4SM12_9BACI</name>
<evidence type="ECO:0000313" key="2">
    <source>
        <dbReference type="Proteomes" id="UP000322524"/>
    </source>
</evidence>
<protein>
    <submittedName>
        <fullName evidence="1">Uncharacterized protein</fullName>
    </submittedName>
</protein>
<proteinExistence type="predicted"/>
<accession>A0A5D4SM12</accession>
<dbReference type="AlphaFoldDB" id="A0A5D4SM12"/>
<organism evidence="1 2">
    <name type="scientific">Sutcliffiella horikoshii</name>
    <dbReference type="NCBI Taxonomy" id="79883"/>
    <lineage>
        <taxon>Bacteria</taxon>
        <taxon>Bacillati</taxon>
        <taxon>Bacillota</taxon>
        <taxon>Bacilli</taxon>
        <taxon>Bacillales</taxon>
        <taxon>Bacillaceae</taxon>
        <taxon>Sutcliffiella</taxon>
    </lineage>
</organism>
<reference evidence="1 2" key="1">
    <citation type="submission" date="2019-08" db="EMBL/GenBank/DDBJ databases">
        <title>Bacillus genomes from the desert of Cuatro Cienegas, Coahuila.</title>
        <authorList>
            <person name="Olmedo-Alvarez G."/>
        </authorList>
    </citation>
    <scope>NUCLEOTIDE SEQUENCE [LARGE SCALE GENOMIC DNA]</scope>
    <source>
        <strain evidence="1 2">CH28_1T</strain>
    </source>
</reference>
<sequence>MKKQRLEVGDEVISEDNLVGTLKRLENEGLYYVEGVHDLAGKWTTGYDHLWKFEQSWRLYRRKRSFEGGSAQNDSHK</sequence>
<dbReference type="Proteomes" id="UP000322524">
    <property type="component" value="Unassembled WGS sequence"/>
</dbReference>